<protein>
    <submittedName>
        <fullName evidence="6">Uncharacterized membrane protein YkvA (DUF1232 family)</fullName>
    </submittedName>
</protein>
<dbReference type="EMBL" id="JACIIX010000005">
    <property type="protein sequence ID" value="MBB6210222.1"/>
    <property type="molecule type" value="Genomic_DNA"/>
</dbReference>
<accession>A0A7W9ZGK6</accession>
<keyword evidence="7" id="KW-1185">Reference proteome</keyword>
<organism evidence="6 7">
    <name type="scientific">Novispirillum itersonii</name>
    <name type="common">Aquaspirillum itersonii</name>
    <dbReference type="NCBI Taxonomy" id="189"/>
    <lineage>
        <taxon>Bacteria</taxon>
        <taxon>Pseudomonadati</taxon>
        <taxon>Pseudomonadota</taxon>
        <taxon>Alphaproteobacteria</taxon>
        <taxon>Rhodospirillales</taxon>
        <taxon>Novispirillaceae</taxon>
        <taxon>Novispirillum</taxon>
    </lineage>
</organism>
<keyword evidence="3" id="KW-1133">Transmembrane helix</keyword>
<sequence length="117" mass="12841">MTDKTPDTSTFTDAYSETGFWEKLKGYARDAGRELVEKALQLYYLWEDDAVPAASKAVILGALGYFIMPLDVIPDVLPGVGFTDDLAAVAAALALLNQYITDDIRAKATAKAKEWFE</sequence>
<evidence type="ECO:0000313" key="7">
    <source>
        <dbReference type="Proteomes" id="UP000544872"/>
    </source>
</evidence>
<dbReference type="AlphaFoldDB" id="A0A7W9ZGK6"/>
<dbReference type="InterPro" id="IPR010652">
    <property type="entry name" value="DUF1232"/>
</dbReference>
<evidence type="ECO:0000256" key="3">
    <source>
        <dbReference type="ARBA" id="ARBA00022989"/>
    </source>
</evidence>
<dbReference type="RefSeq" id="WP_184263063.1">
    <property type="nucleotide sequence ID" value="NZ_JACIIX010000005.1"/>
</dbReference>
<evidence type="ECO:0000256" key="2">
    <source>
        <dbReference type="ARBA" id="ARBA00022692"/>
    </source>
</evidence>
<dbReference type="PIRSF" id="PIRSF031804">
    <property type="entry name" value="UCP031804"/>
    <property type="match status" value="1"/>
</dbReference>
<evidence type="ECO:0000259" key="5">
    <source>
        <dbReference type="Pfam" id="PF06803"/>
    </source>
</evidence>
<evidence type="ECO:0000313" key="6">
    <source>
        <dbReference type="EMBL" id="MBB6210222.1"/>
    </source>
</evidence>
<gene>
    <name evidence="6" type="ORF">FHS48_001637</name>
</gene>
<comment type="caution">
    <text evidence="6">The sequence shown here is derived from an EMBL/GenBank/DDBJ whole genome shotgun (WGS) entry which is preliminary data.</text>
</comment>
<proteinExistence type="predicted"/>
<feature type="domain" description="DUF1232" evidence="5">
    <location>
        <begin position="56"/>
        <end position="90"/>
    </location>
</feature>
<dbReference type="Proteomes" id="UP000544872">
    <property type="component" value="Unassembled WGS sequence"/>
</dbReference>
<comment type="subcellular location">
    <subcellularLocation>
        <location evidence="1">Endomembrane system</location>
        <topology evidence="1">Multi-pass membrane protein</topology>
    </subcellularLocation>
</comment>
<reference evidence="6 7" key="1">
    <citation type="submission" date="2020-08" db="EMBL/GenBank/DDBJ databases">
        <title>Genomic Encyclopedia of Type Strains, Phase IV (KMG-IV): sequencing the most valuable type-strain genomes for metagenomic binning, comparative biology and taxonomic classification.</title>
        <authorList>
            <person name="Goeker M."/>
        </authorList>
    </citation>
    <scope>NUCLEOTIDE SEQUENCE [LARGE SCALE GENOMIC DNA]</scope>
    <source>
        <strain evidence="6 7">DSM 11590</strain>
    </source>
</reference>
<name>A0A7W9ZGK6_NOVIT</name>
<dbReference type="GO" id="GO:0012505">
    <property type="term" value="C:endomembrane system"/>
    <property type="evidence" value="ECO:0007669"/>
    <property type="project" value="UniProtKB-SubCell"/>
</dbReference>
<keyword evidence="2" id="KW-0812">Transmembrane</keyword>
<dbReference type="Pfam" id="PF06803">
    <property type="entry name" value="DUF1232"/>
    <property type="match status" value="1"/>
</dbReference>
<evidence type="ECO:0000256" key="4">
    <source>
        <dbReference type="ARBA" id="ARBA00023136"/>
    </source>
</evidence>
<evidence type="ECO:0000256" key="1">
    <source>
        <dbReference type="ARBA" id="ARBA00004127"/>
    </source>
</evidence>
<keyword evidence="4" id="KW-0472">Membrane</keyword>
<dbReference type="InterPro" id="IPR016983">
    <property type="entry name" value="UCP031804"/>
</dbReference>